<dbReference type="PANTHER" id="PTHR43268:SF6">
    <property type="entry name" value="THIOSULFATE SULFURTRANSFERASE_RHODANESE-LIKE DOMAIN-CONTAINING PROTEIN 2"/>
    <property type="match status" value="1"/>
</dbReference>
<dbReference type="Proteomes" id="UP000177043">
    <property type="component" value="Unassembled WGS sequence"/>
</dbReference>
<dbReference type="InterPro" id="IPR001763">
    <property type="entry name" value="Rhodanese-like_dom"/>
</dbReference>
<dbReference type="PANTHER" id="PTHR43268">
    <property type="entry name" value="THIOSULFATE SULFURTRANSFERASE/RHODANESE-LIKE DOMAIN-CONTAINING PROTEIN 2"/>
    <property type="match status" value="1"/>
</dbReference>
<comment type="caution">
    <text evidence="3">The sequence shown here is derived from an EMBL/GenBank/DDBJ whole genome shotgun (WGS) entry which is preliminary data.</text>
</comment>
<dbReference type="HAMAP" id="MF_00469">
    <property type="entry name" value="TrhO"/>
    <property type="match status" value="1"/>
</dbReference>
<dbReference type="InterPro" id="IPR020936">
    <property type="entry name" value="TrhO"/>
</dbReference>
<dbReference type="Pfam" id="PF12368">
    <property type="entry name" value="Rhodanese_C"/>
    <property type="match status" value="1"/>
</dbReference>
<proteinExistence type="inferred from homology"/>
<evidence type="ECO:0000313" key="3">
    <source>
        <dbReference type="EMBL" id="OHA58577.1"/>
    </source>
</evidence>
<dbReference type="AlphaFoldDB" id="A0A1G2QDJ5"/>
<name>A0A1G2QDJ5_9BACT</name>
<dbReference type="PROSITE" id="PS50206">
    <property type="entry name" value="RHODANESE_3"/>
    <property type="match status" value="1"/>
</dbReference>
<dbReference type="GO" id="GO:0006400">
    <property type="term" value="P:tRNA modification"/>
    <property type="evidence" value="ECO:0007669"/>
    <property type="project" value="UniProtKB-UniRule"/>
</dbReference>
<sequence>MTADFVVILFYKFVDIAKPEELLASQRALAGSLGLTGRALIAEEGINATFEGTREAVEKYKTAMRQDPRFADIKYKESVGTGQAFPKLKIKVRPEIVTLGAGRFKVAEETATNLSATELERWYEAGEDFVVLDLRNSYELASGQFDQTVDPELVNFRDLGGKLPELENLKNKKVVTVCTGGIRCEKATCLLKREGFKNIYQLQDGIHTYMAQFPNRHFKGTLFVFDNRMTTDVVALPAKEIIGRCLYCAGQTENYACDDSVRPSRKILCCVDCFEDRKDILRASVAV</sequence>
<dbReference type="InterPro" id="IPR040503">
    <property type="entry name" value="TRHO_N"/>
</dbReference>
<dbReference type="EC" id="1.14.-.-" evidence="1"/>
<dbReference type="InterPro" id="IPR022111">
    <property type="entry name" value="Rhodanese_C"/>
</dbReference>
<comment type="similarity">
    <text evidence="1">Belongs to the TrhO family.</text>
</comment>
<feature type="domain" description="Rhodanese" evidence="2">
    <location>
        <begin position="125"/>
        <end position="218"/>
    </location>
</feature>
<dbReference type="STRING" id="1802438.A2571_02295"/>
<comment type="catalytic activity">
    <reaction evidence="1">
        <text>uridine(34) in tRNA + AH2 + O2 = 5-hydroxyuridine(34) in tRNA + A + H2O</text>
        <dbReference type="Rhea" id="RHEA:64224"/>
        <dbReference type="Rhea" id="RHEA-COMP:11727"/>
        <dbReference type="Rhea" id="RHEA-COMP:13381"/>
        <dbReference type="ChEBI" id="CHEBI:13193"/>
        <dbReference type="ChEBI" id="CHEBI:15377"/>
        <dbReference type="ChEBI" id="CHEBI:15379"/>
        <dbReference type="ChEBI" id="CHEBI:17499"/>
        <dbReference type="ChEBI" id="CHEBI:65315"/>
        <dbReference type="ChEBI" id="CHEBI:136877"/>
    </reaction>
</comment>
<dbReference type="Gene3D" id="3.30.70.100">
    <property type="match status" value="1"/>
</dbReference>
<accession>A0A1G2QDJ5</accession>
<keyword evidence="1" id="KW-0819">tRNA processing</keyword>
<dbReference type="Pfam" id="PF00581">
    <property type="entry name" value="Rhodanese"/>
    <property type="match status" value="1"/>
</dbReference>
<keyword evidence="1" id="KW-0560">Oxidoreductase</keyword>
<gene>
    <name evidence="1" type="primary">trhO</name>
    <name evidence="3" type="ORF">A2571_02295</name>
</gene>
<protein>
    <recommendedName>
        <fullName evidence="1">tRNA uridine(34) hydroxylase</fullName>
        <ecNumber evidence="1">1.14.-.-</ecNumber>
    </recommendedName>
    <alternativeName>
        <fullName evidence="1">tRNA hydroxylation protein O</fullName>
    </alternativeName>
</protein>
<dbReference type="Pfam" id="PF17773">
    <property type="entry name" value="UPF0176_N"/>
    <property type="match status" value="1"/>
</dbReference>
<dbReference type="SUPFAM" id="SSF52821">
    <property type="entry name" value="Rhodanese/Cell cycle control phosphatase"/>
    <property type="match status" value="1"/>
</dbReference>
<dbReference type="Gene3D" id="3.40.250.10">
    <property type="entry name" value="Rhodanese-like domain"/>
    <property type="match status" value="1"/>
</dbReference>
<evidence type="ECO:0000259" key="2">
    <source>
        <dbReference type="PROSITE" id="PS50206"/>
    </source>
</evidence>
<reference evidence="3 4" key="1">
    <citation type="journal article" date="2016" name="Nat. Commun.">
        <title>Thousands of microbial genomes shed light on interconnected biogeochemical processes in an aquifer system.</title>
        <authorList>
            <person name="Anantharaman K."/>
            <person name="Brown C.T."/>
            <person name="Hug L.A."/>
            <person name="Sharon I."/>
            <person name="Castelle C.J."/>
            <person name="Probst A.J."/>
            <person name="Thomas B.C."/>
            <person name="Singh A."/>
            <person name="Wilkins M.J."/>
            <person name="Karaoz U."/>
            <person name="Brodie E.L."/>
            <person name="Williams K.H."/>
            <person name="Hubbard S.S."/>
            <person name="Banfield J.F."/>
        </authorList>
    </citation>
    <scope>NUCLEOTIDE SEQUENCE [LARGE SCALE GENOMIC DNA]</scope>
</reference>
<comment type="function">
    <text evidence="1">Catalyzes oxygen-dependent 5-hydroxyuridine (ho5U) modification at position 34 in tRNAs.</text>
</comment>
<dbReference type="InterPro" id="IPR036873">
    <property type="entry name" value="Rhodanese-like_dom_sf"/>
</dbReference>
<organism evidence="3 4">
    <name type="scientific">Candidatus Vogelbacteria bacterium RIFOXYD1_FULL_44_32</name>
    <dbReference type="NCBI Taxonomy" id="1802438"/>
    <lineage>
        <taxon>Bacteria</taxon>
        <taxon>Candidatus Vogeliibacteriota</taxon>
    </lineage>
</organism>
<dbReference type="GO" id="GO:0016705">
    <property type="term" value="F:oxidoreductase activity, acting on paired donors, with incorporation or reduction of molecular oxygen"/>
    <property type="evidence" value="ECO:0007669"/>
    <property type="project" value="UniProtKB-UniRule"/>
</dbReference>
<evidence type="ECO:0000256" key="1">
    <source>
        <dbReference type="HAMAP-Rule" id="MF_00469"/>
    </source>
</evidence>
<evidence type="ECO:0000313" key="4">
    <source>
        <dbReference type="Proteomes" id="UP000177043"/>
    </source>
</evidence>
<dbReference type="EMBL" id="MHTJ01000003">
    <property type="protein sequence ID" value="OHA58577.1"/>
    <property type="molecule type" value="Genomic_DNA"/>
</dbReference>
<dbReference type="SMART" id="SM00450">
    <property type="entry name" value="RHOD"/>
    <property type="match status" value="1"/>
</dbReference>